<dbReference type="AlphaFoldDB" id="A0A517N7T8"/>
<dbReference type="Pfam" id="PF09720">
    <property type="entry name" value="Unstab_antitox"/>
    <property type="match status" value="1"/>
</dbReference>
<dbReference type="Proteomes" id="UP000318538">
    <property type="component" value="Chromosome"/>
</dbReference>
<dbReference type="EMBL" id="CP036525">
    <property type="protein sequence ID" value="QDT03068.1"/>
    <property type="molecule type" value="Genomic_DNA"/>
</dbReference>
<proteinExistence type="predicted"/>
<dbReference type="KEGG" id="rlc:K227x_14480"/>
<keyword evidence="3" id="KW-1185">Reference proteome</keyword>
<feature type="region of interest" description="Disordered" evidence="1">
    <location>
        <begin position="52"/>
        <end position="74"/>
    </location>
</feature>
<evidence type="ECO:0000313" key="2">
    <source>
        <dbReference type="EMBL" id="QDT03068.1"/>
    </source>
</evidence>
<organism evidence="2 3">
    <name type="scientific">Rubripirellula lacrimiformis</name>
    <dbReference type="NCBI Taxonomy" id="1930273"/>
    <lineage>
        <taxon>Bacteria</taxon>
        <taxon>Pseudomonadati</taxon>
        <taxon>Planctomycetota</taxon>
        <taxon>Planctomycetia</taxon>
        <taxon>Pirellulales</taxon>
        <taxon>Pirellulaceae</taxon>
        <taxon>Rubripirellula</taxon>
    </lineage>
</organism>
<dbReference type="OrthoDB" id="284508at2"/>
<dbReference type="InterPro" id="IPR013406">
    <property type="entry name" value="CHP02574_addiction_mod"/>
</dbReference>
<protein>
    <submittedName>
        <fullName evidence="2">Addiction module component</fullName>
    </submittedName>
</protein>
<evidence type="ECO:0000256" key="1">
    <source>
        <dbReference type="SAM" id="MobiDB-lite"/>
    </source>
</evidence>
<accession>A0A517N7T8</accession>
<gene>
    <name evidence="2" type="ORF">K227x_14480</name>
</gene>
<reference evidence="2 3" key="1">
    <citation type="submission" date="2019-02" db="EMBL/GenBank/DDBJ databases">
        <title>Deep-cultivation of Planctomycetes and their phenomic and genomic characterization uncovers novel biology.</title>
        <authorList>
            <person name="Wiegand S."/>
            <person name="Jogler M."/>
            <person name="Boedeker C."/>
            <person name="Pinto D."/>
            <person name="Vollmers J."/>
            <person name="Rivas-Marin E."/>
            <person name="Kohn T."/>
            <person name="Peeters S.H."/>
            <person name="Heuer A."/>
            <person name="Rast P."/>
            <person name="Oberbeckmann S."/>
            <person name="Bunk B."/>
            <person name="Jeske O."/>
            <person name="Meyerdierks A."/>
            <person name="Storesund J.E."/>
            <person name="Kallscheuer N."/>
            <person name="Luecker S."/>
            <person name="Lage O.M."/>
            <person name="Pohl T."/>
            <person name="Merkel B.J."/>
            <person name="Hornburger P."/>
            <person name="Mueller R.-W."/>
            <person name="Bruemmer F."/>
            <person name="Labrenz M."/>
            <person name="Spormann A.M."/>
            <person name="Op den Camp H."/>
            <person name="Overmann J."/>
            <person name="Amann R."/>
            <person name="Jetten M.S.M."/>
            <person name="Mascher T."/>
            <person name="Medema M.H."/>
            <person name="Devos D.P."/>
            <person name="Kaster A.-K."/>
            <person name="Ovreas L."/>
            <person name="Rohde M."/>
            <person name="Galperin M.Y."/>
            <person name="Jogler C."/>
        </authorList>
    </citation>
    <scope>NUCLEOTIDE SEQUENCE [LARGE SCALE GENOMIC DNA]</scope>
    <source>
        <strain evidence="2 3">K22_7</strain>
    </source>
</reference>
<feature type="compositionally biased region" description="Basic and acidic residues" evidence="1">
    <location>
        <begin position="64"/>
        <end position="74"/>
    </location>
</feature>
<dbReference type="RefSeq" id="WP_145168827.1">
    <property type="nucleotide sequence ID" value="NZ_CP036525.1"/>
</dbReference>
<evidence type="ECO:0000313" key="3">
    <source>
        <dbReference type="Proteomes" id="UP000318538"/>
    </source>
</evidence>
<name>A0A517N7T8_9BACT</name>
<feature type="compositionally biased region" description="Polar residues" evidence="1">
    <location>
        <begin position="52"/>
        <end position="63"/>
    </location>
</feature>
<sequence>MTVEQAISDIASLSLEEQLLVVQAIWDRMPQDAGTSLTDQQRAELDRRLASYQANPDSALTESQLRKQIRDSRS</sequence>
<dbReference type="NCBIfam" id="TIGR02574">
    <property type="entry name" value="stabl_TIGR02574"/>
    <property type="match status" value="1"/>
</dbReference>